<evidence type="ECO:0000256" key="5">
    <source>
        <dbReference type="ARBA" id="ARBA00022777"/>
    </source>
</evidence>
<dbReference type="SUPFAM" id="SSF47384">
    <property type="entry name" value="Homodimeric domain of signal transducing histidine kinase"/>
    <property type="match status" value="1"/>
</dbReference>
<dbReference type="EC" id="2.7.13.3" evidence="2"/>
<evidence type="ECO:0000256" key="1">
    <source>
        <dbReference type="ARBA" id="ARBA00000085"/>
    </source>
</evidence>
<evidence type="ECO:0000256" key="2">
    <source>
        <dbReference type="ARBA" id="ARBA00012438"/>
    </source>
</evidence>
<dbReference type="PANTHER" id="PTHR45453:SF1">
    <property type="entry name" value="PHOSPHATE REGULON SENSOR PROTEIN PHOR"/>
    <property type="match status" value="1"/>
</dbReference>
<evidence type="ECO:0000256" key="4">
    <source>
        <dbReference type="ARBA" id="ARBA00022679"/>
    </source>
</evidence>
<dbReference type="Gene3D" id="1.10.287.130">
    <property type="match status" value="1"/>
</dbReference>
<feature type="domain" description="Histidine kinase" evidence="7">
    <location>
        <begin position="118"/>
        <end position="344"/>
    </location>
</feature>
<sequence>MPTSSEVLHALPLPALVVGGDRRIADQNAAASDLFRGDLTGRHLATAIRQPALLDAVEAVIEGTTSTTARYLVTTHGQEQIFDVHIAALESDHSVLMAFVDTAPQEEAGQMRSDFVANVSHELRTPLTALTGFIETLRGPARDDAAARARFLNIMAEEAGRMNRLVTDLLSLSRVEDMARMRPTDLVDLDQVIAMVATTLGPAAADRQVELVIQPCDEQPVLVTGDRDQLTQVVTNLTENAIKYGREGGNVRITTRALEQVPAFKGPGVEVSVEDDGDGIDPKHLGRLTERFYRVDTHRSREMGGTGLGLAIVKHIVNRHRGRLRIESAMGQGSTFTVTLPAAAAG</sequence>
<dbReference type="Pfam" id="PF02518">
    <property type="entry name" value="HATPase_c"/>
    <property type="match status" value="1"/>
</dbReference>
<dbReference type="InterPro" id="IPR004358">
    <property type="entry name" value="Sig_transdc_His_kin-like_C"/>
</dbReference>
<dbReference type="CDD" id="cd00082">
    <property type="entry name" value="HisKA"/>
    <property type="match status" value="1"/>
</dbReference>
<dbReference type="SUPFAM" id="SSF55874">
    <property type="entry name" value="ATPase domain of HSP90 chaperone/DNA topoisomerase II/histidine kinase"/>
    <property type="match status" value="1"/>
</dbReference>
<name>A0ABQ3IIW2_9RHOB</name>
<dbReference type="InterPro" id="IPR036890">
    <property type="entry name" value="HATPase_C_sf"/>
</dbReference>
<dbReference type="InterPro" id="IPR003661">
    <property type="entry name" value="HisK_dim/P_dom"/>
</dbReference>
<dbReference type="InterPro" id="IPR050351">
    <property type="entry name" value="BphY/WalK/GraS-like"/>
</dbReference>
<dbReference type="PANTHER" id="PTHR45453">
    <property type="entry name" value="PHOSPHATE REGULON SENSOR PROTEIN PHOR"/>
    <property type="match status" value="1"/>
</dbReference>
<dbReference type="PROSITE" id="PS50109">
    <property type="entry name" value="HIS_KIN"/>
    <property type="match status" value="1"/>
</dbReference>
<keyword evidence="4" id="KW-0808">Transferase</keyword>
<evidence type="ECO:0000313" key="8">
    <source>
        <dbReference type="EMBL" id="GHE85013.1"/>
    </source>
</evidence>
<gene>
    <name evidence="8" type="primary">phoR</name>
    <name evidence="8" type="ORF">GCM10016455_00070</name>
</gene>
<keyword evidence="9" id="KW-1185">Reference proteome</keyword>
<keyword evidence="3" id="KW-0597">Phosphoprotein</keyword>
<dbReference type="RefSeq" id="WP_308442424.1">
    <property type="nucleotide sequence ID" value="NZ_BNCH01000001.1"/>
</dbReference>
<dbReference type="InterPro" id="IPR036097">
    <property type="entry name" value="HisK_dim/P_sf"/>
</dbReference>
<dbReference type="SMART" id="SM00387">
    <property type="entry name" value="HATPase_c"/>
    <property type="match status" value="1"/>
</dbReference>
<keyword evidence="6" id="KW-0902">Two-component regulatory system</keyword>
<reference evidence="9" key="1">
    <citation type="journal article" date="2019" name="Int. J. Syst. Evol. Microbiol.">
        <title>The Global Catalogue of Microorganisms (GCM) 10K type strain sequencing project: providing services to taxonomists for standard genome sequencing and annotation.</title>
        <authorList>
            <consortium name="The Broad Institute Genomics Platform"/>
            <consortium name="The Broad Institute Genome Sequencing Center for Infectious Disease"/>
            <person name="Wu L."/>
            <person name="Ma J."/>
        </authorList>
    </citation>
    <scope>NUCLEOTIDE SEQUENCE [LARGE SCALE GENOMIC DNA]</scope>
    <source>
        <strain evidence="9">KCTC 42443</strain>
    </source>
</reference>
<dbReference type="EMBL" id="BNCH01000001">
    <property type="protein sequence ID" value="GHE85013.1"/>
    <property type="molecule type" value="Genomic_DNA"/>
</dbReference>
<dbReference type="InterPro" id="IPR005467">
    <property type="entry name" value="His_kinase_dom"/>
</dbReference>
<organism evidence="8 9">
    <name type="scientific">Aliiroseovarius zhejiangensis</name>
    <dbReference type="NCBI Taxonomy" id="1632025"/>
    <lineage>
        <taxon>Bacteria</taxon>
        <taxon>Pseudomonadati</taxon>
        <taxon>Pseudomonadota</taxon>
        <taxon>Alphaproteobacteria</taxon>
        <taxon>Rhodobacterales</taxon>
        <taxon>Paracoccaceae</taxon>
        <taxon>Aliiroseovarius</taxon>
    </lineage>
</organism>
<evidence type="ECO:0000259" key="7">
    <source>
        <dbReference type="PROSITE" id="PS50109"/>
    </source>
</evidence>
<dbReference type="PRINTS" id="PR00344">
    <property type="entry name" value="BCTRLSENSOR"/>
</dbReference>
<evidence type="ECO:0000313" key="9">
    <source>
        <dbReference type="Proteomes" id="UP000609802"/>
    </source>
</evidence>
<dbReference type="SMART" id="SM00388">
    <property type="entry name" value="HisKA"/>
    <property type="match status" value="1"/>
</dbReference>
<evidence type="ECO:0000256" key="6">
    <source>
        <dbReference type="ARBA" id="ARBA00023012"/>
    </source>
</evidence>
<evidence type="ECO:0000256" key="3">
    <source>
        <dbReference type="ARBA" id="ARBA00022553"/>
    </source>
</evidence>
<dbReference type="Pfam" id="PF00512">
    <property type="entry name" value="HisKA"/>
    <property type="match status" value="1"/>
</dbReference>
<keyword evidence="5 8" id="KW-0418">Kinase</keyword>
<dbReference type="Proteomes" id="UP000609802">
    <property type="component" value="Unassembled WGS sequence"/>
</dbReference>
<dbReference type="GO" id="GO:0016301">
    <property type="term" value="F:kinase activity"/>
    <property type="evidence" value="ECO:0007669"/>
    <property type="project" value="UniProtKB-KW"/>
</dbReference>
<proteinExistence type="predicted"/>
<comment type="caution">
    <text evidence="8">The sequence shown here is derived from an EMBL/GenBank/DDBJ whole genome shotgun (WGS) entry which is preliminary data.</text>
</comment>
<comment type="catalytic activity">
    <reaction evidence="1">
        <text>ATP + protein L-histidine = ADP + protein N-phospho-L-histidine.</text>
        <dbReference type="EC" id="2.7.13.3"/>
    </reaction>
</comment>
<dbReference type="Gene3D" id="3.30.565.10">
    <property type="entry name" value="Histidine kinase-like ATPase, C-terminal domain"/>
    <property type="match status" value="1"/>
</dbReference>
<protein>
    <recommendedName>
        <fullName evidence="2">histidine kinase</fullName>
        <ecNumber evidence="2">2.7.13.3</ecNumber>
    </recommendedName>
</protein>
<dbReference type="InterPro" id="IPR003594">
    <property type="entry name" value="HATPase_dom"/>
</dbReference>
<accession>A0ABQ3IIW2</accession>